<accession>A0ABX7LIX6</accession>
<keyword evidence="5 9" id="KW-0418">Kinase</keyword>
<evidence type="ECO:0000256" key="5">
    <source>
        <dbReference type="ARBA" id="ARBA00022777"/>
    </source>
</evidence>
<name>A0ABX7LIX6_9BACL</name>
<keyword evidence="3" id="KW-0597">Phosphoprotein</keyword>
<dbReference type="InterPro" id="IPR010559">
    <property type="entry name" value="Sig_transdc_His_kin_internal"/>
</dbReference>
<dbReference type="InterPro" id="IPR050640">
    <property type="entry name" value="Bact_2-comp_sensor_kinase"/>
</dbReference>
<dbReference type="Gene3D" id="6.10.340.10">
    <property type="match status" value="1"/>
</dbReference>
<dbReference type="PANTHER" id="PTHR34220">
    <property type="entry name" value="SENSOR HISTIDINE KINASE YPDA"/>
    <property type="match status" value="1"/>
</dbReference>
<keyword evidence="6 7" id="KW-0472">Membrane</keyword>
<evidence type="ECO:0000313" key="10">
    <source>
        <dbReference type="Proteomes" id="UP000663452"/>
    </source>
</evidence>
<dbReference type="CDD" id="cd06225">
    <property type="entry name" value="HAMP"/>
    <property type="match status" value="1"/>
</dbReference>
<dbReference type="InterPro" id="IPR003660">
    <property type="entry name" value="HAMP_dom"/>
</dbReference>
<feature type="transmembrane region" description="Helical" evidence="7">
    <location>
        <begin position="21"/>
        <end position="40"/>
    </location>
</feature>
<keyword evidence="2" id="KW-1003">Cell membrane</keyword>
<evidence type="ECO:0000313" key="9">
    <source>
        <dbReference type="EMBL" id="QSF48007.1"/>
    </source>
</evidence>
<dbReference type="PANTHER" id="PTHR34220:SF7">
    <property type="entry name" value="SENSOR HISTIDINE KINASE YPDA"/>
    <property type="match status" value="1"/>
</dbReference>
<keyword evidence="7" id="KW-0812">Transmembrane</keyword>
<dbReference type="Gene3D" id="3.30.565.10">
    <property type="entry name" value="Histidine kinase-like ATPase, C-terminal domain"/>
    <property type="match status" value="1"/>
</dbReference>
<dbReference type="Pfam" id="PF00672">
    <property type="entry name" value="HAMP"/>
    <property type="match status" value="1"/>
</dbReference>
<evidence type="ECO:0000256" key="4">
    <source>
        <dbReference type="ARBA" id="ARBA00022679"/>
    </source>
</evidence>
<dbReference type="PROSITE" id="PS50885">
    <property type="entry name" value="HAMP"/>
    <property type="match status" value="1"/>
</dbReference>
<reference evidence="9 10" key="1">
    <citation type="submission" date="2021-02" db="EMBL/GenBank/DDBJ databases">
        <title>Paenibacillus tianjinensis sp. nov.</title>
        <authorList>
            <person name="Liu H."/>
        </authorList>
    </citation>
    <scope>NUCLEOTIDE SEQUENCE [LARGE SCALE GENOMIC DNA]</scope>
    <source>
        <strain evidence="9 10">TB2019</strain>
    </source>
</reference>
<dbReference type="Proteomes" id="UP000663452">
    <property type="component" value="Chromosome"/>
</dbReference>
<feature type="transmembrane region" description="Helical" evidence="7">
    <location>
        <begin position="287"/>
        <end position="307"/>
    </location>
</feature>
<feature type="domain" description="HAMP" evidence="8">
    <location>
        <begin position="308"/>
        <end position="360"/>
    </location>
</feature>
<gene>
    <name evidence="9" type="ORF">JRJ22_28380</name>
</gene>
<evidence type="ECO:0000256" key="6">
    <source>
        <dbReference type="ARBA" id="ARBA00023136"/>
    </source>
</evidence>
<dbReference type="InterPro" id="IPR036890">
    <property type="entry name" value="HATPase_C_sf"/>
</dbReference>
<evidence type="ECO:0000259" key="8">
    <source>
        <dbReference type="PROSITE" id="PS50885"/>
    </source>
</evidence>
<evidence type="ECO:0000256" key="1">
    <source>
        <dbReference type="ARBA" id="ARBA00004651"/>
    </source>
</evidence>
<evidence type="ECO:0000256" key="7">
    <source>
        <dbReference type="SAM" id="Phobius"/>
    </source>
</evidence>
<evidence type="ECO:0000256" key="3">
    <source>
        <dbReference type="ARBA" id="ARBA00022553"/>
    </source>
</evidence>
<keyword evidence="10" id="KW-1185">Reference proteome</keyword>
<dbReference type="GO" id="GO:0016301">
    <property type="term" value="F:kinase activity"/>
    <property type="evidence" value="ECO:0007669"/>
    <property type="project" value="UniProtKB-KW"/>
</dbReference>
<dbReference type="Pfam" id="PF02518">
    <property type="entry name" value="HATPase_c"/>
    <property type="match status" value="1"/>
</dbReference>
<evidence type="ECO:0000256" key="2">
    <source>
        <dbReference type="ARBA" id="ARBA00022475"/>
    </source>
</evidence>
<dbReference type="Pfam" id="PF06580">
    <property type="entry name" value="His_kinase"/>
    <property type="match status" value="1"/>
</dbReference>
<dbReference type="SUPFAM" id="SSF158472">
    <property type="entry name" value="HAMP domain-like"/>
    <property type="match status" value="1"/>
</dbReference>
<sequence>MERFLSSKKYIPFTYKMMIPYLILVLLTDILVGYIAYTMLVESRTEMAETNVRTALKQTRNNIEYQTDEIKRMSNSLFLNTNFQNALQFRGEPLENMLKMRDDIVPYMKAPLQLYGNKLRLALYTVNESMLEITGDEMSAPIGRSDYYVLPSRTIENTEWFKSIVTNNKDSVWLQADSDRELGNISYFRKLVASNAAPAVIGYIRVTARIDELFGSFDTFPVDQGLDLRLIDRTSGLTLYEQGAVDKQAKQDAYLIISEDISLSGYVIEARVPHTYLNKDASRMQKVITTVCAISFLVMAVIGFLVARISGKKIKRIVYLARSFQEGNFYKRIGFPGNDEFVYIANSFNQMAASIQELIHNVYVQGIQKKQAELDVLQAQISPHFLYNTLSTIGSLANLGEVEKVTQMVQGLSKFYRLTLNEGQVYISLEKELEQVRMYLEIQRVKYADAFEVYYDIDPEILQVPIIKLILQPFVENIFKHAWFGETIAIRITGKRLGDRIELKVIDNGIGMRPDTLRKMRSSTFQTGSYGLKNVEERIKLRYGNDFGMQIGSYFGAGTTVQIILPVENAEIREVMGE</sequence>
<dbReference type="SMART" id="SM00304">
    <property type="entry name" value="HAMP"/>
    <property type="match status" value="1"/>
</dbReference>
<keyword evidence="4" id="KW-0808">Transferase</keyword>
<keyword evidence="7" id="KW-1133">Transmembrane helix</keyword>
<comment type="subcellular location">
    <subcellularLocation>
        <location evidence="1">Cell membrane</location>
        <topology evidence="1">Multi-pass membrane protein</topology>
    </subcellularLocation>
</comment>
<protein>
    <submittedName>
        <fullName evidence="9">Sensor histidine kinase</fullName>
    </submittedName>
</protein>
<proteinExistence type="predicted"/>
<dbReference type="EMBL" id="CP070969">
    <property type="protein sequence ID" value="QSF48007.1"/>
    <property type="molecule type" value="Genomic_DNA"/>
</dbReference>
<dbReference type="InterPro" id="IPR003594">
    <property type="entry name" value="HATPase_dom"/>
</dbReference>
<organism evidence="9 10">
    <name type="scientific">Paenibacillus tianjinensis</name>
    <dbReference type="NCBI Taxonomy" id="2810347"/>
    <lineage>
        <taxon>Bacteria</taxon>
        <taxon>Bacillati</taxon>
        <taxon>Bacillota</taxon>
        <taxon>Bacilli</taxon>
        <taxon>Bacillales</taxon>
        <taxon>Paenibacillaceae</taxon>
        <taxon>Paenibacillus</taxon>
    </lineage>
</organism>
<dbReference type="SUPFAM" id="SSF55874">
    <property type="entry name" value="ATPase domain of HSP90 chaperone/DNA topoisomerase II/histidine kinase"/>
    <property type="match status" value="1"/>
</dbReference>